<dbReference type="CDD" id="cd08498">
    <property type="entry name" value="PBP2_NikA_DppA_OppA_like_2"/>
    <property type="match status" value="1"/>
</dbReference>
<protein>
    <submittedName>
        <fullName evidence="7">ABC transporter substrate-binding protein</fullName>
    </submittedName>
</protein>
<evidence type="ECO:0000256" key="1">
    <source>
        <dbReference type="ARBA" id="ARBA00004418"/>
    </source>
</evidence>
<name>A0ABT1XC89_9PROT</name>
<comment type="subcellular location">
    <subcellularLocation>
        <location evidence="1">Periplasm</location>
    </subcellularLocation>
</comment>
<gene>
    <name evidence="7" type="ORF">NRP21_23490</name>
</gene>
<sequence length="521" mass="57633">MKRAILALAGGLALLAPAAQARTLRYASVGDIRTMDPHGLYETFTQSTLANIYESLLRMTEMLELEPSLAVSWEQARPDMWRFRLRPGVRFQDGTPLAADDVVFSIQRAMADGSDMKVATATIRAVTSPDPMTVEIETKGPNPILPREIVFLGIMSRSWAEAHNATQPVDIRKGQDNFASRNANGTGPFRLVLREPDSRTVLASNPGWWDTPRHNLTEVVFRPIGNSATRVAALLSGELDLMEPVPVQDIPRIAAAPGLRVLQGPEIRTVFLGMDQAREQLTDSPLRGRNPLKDLRVRRAMLLAVDAEAIHQRIMRRESRVAGLIIGPGIEGYDAALDLRPRTDVEAAKRLMAEAGYADGFEIGLDCPNDRLVNDAAICTAVVPMLARIGIKVVPNIRPRAQWSQKVLSRDTSFYLQSWSTPTYDAFNPLVSIAAAPRNGHGAFNSGGYENARIEELIPRIQRETDAAGRRAMIGEVLRIHRDEIGHIPLHQQFLAWGVRANVATPLMPDNVIKLWLTRID</sequence>
<evidence type="ECO:0000313" key="8">
    <source>
        <dbReference type="Proteomes" id="UP001524642"/>
    </source>
</evidence>
<reference evidence="7 8" key="1">
    <citation type="submission" date="2022-06" db="EMBL/GenBank/DDBJ databases">
        <title>Roseomonas CN29.</title>
        <authorList>
            <person name="Cheng Y."/>
            <person name="He X."/>
        </authorList>
    </citation>
    <scope>NUCLEOTIDE SEQUENCE [LARGE SCALE GENOMIC DNA]</scope>
    <source>
        <strain evidence="7 8">CN29</strain>
    </source>
</reference>
<dbReference type="Gene3D" id="3.40.190.10">
    <property type="entry name" value="Periplasmic binding protein-like II"/>
    <property type="match status" value="1"/>
</dbReference>
<feature type="signal peptide" evidence="5">
    <location>
        <begin position="1"/>
        <end position="21"/>
    </location>
</feature>
<keyword evidence="8" id="KW-1185">Reference proteome</keyword>
<dbReference type="EMBL" id="JANJOU010000028">
    <property type="protein sequence ID" value="MCR0985023.1"/>
    <property type="molecule type" value="Genomic_DNA"/>
</dbReference>
<evidence type="ECO:0000313" key="7">
    <source>
        <dbReference type="EMBL" id="MCR0985023.1"/>
    </source>
</evidence>
<evidence type="ECO:0000256" key="3">
    <source>
        <dbReference type="ARBA" id="ARBA00022448"/>
    </source>
</evidence>
<evidence type="ECO:0000256" key="4">
    <source>
        <dbReference type="ARBA" id="ARBA00022729"/>
    </source>
</evidence>
<dbReference type="Gene3D" id="3.10.105.10">
    <property type="entry name" value="Dipeptide-binding Protein, Domain 3"/>
    <property type="match status" value="1"/>
</dbReference>
<comment type="similarity">
    <text evidence="2">Belongs to the bacterial solute-binding protein 5 family.</text>
</comment>
<proteinExistence type="inferred from homology"/>
<dbReference type="PANTHER" id="PTHR30290">
    <property type="entry name" value="PERIPLASMIC BINDING COMPONENT OF ABC TRANSPORTER"/>
    <property type="match status" value="1"/>
</dbReference>
<dbReference type="PIRSF" id="PIRSF002741">
    <property type="entry name" value="MppA"/>
    <property type="match status" value="1"/>
</dbReference>
<dbReference type="InterPro" id="IPR000914">
    <property type="entry name" value="SBP_5_dom"/>
</dbReference>
<keyword evidence="3" id="KW-0813">Transport</keyword>
<dbReference type="PANTHER" id="PTHR30290:SF9">
    <property type="entry name" value="OLIGOPEPTIDE-BINDING PROTEIN APPA"/>
    <property type="match status" value="1"/>
</dbReference>
<evidence type="ECO:0000256" key="5">
    <source>
        <dbReference type="SAM" id="SignalP"/>
    </source>
</evidence>
<organism evidence="7 8">
    <name type="scientific">Roseomonas populi</name>
    <dbReference type="NCBI Taxonomy" id="3121582"/>
    <lineage>
        <taxon>Bacteria</taxon>
        <taxon>Pseudomonadati</taxon>
        <taxon>Pseudomonadota</taxon>
        <taxon>Alphaproteobacteria</taxon>
        <taxon>Acetobacterales</taxon>
        <taxon>Roseomonadaceae</taxon>
        <taxon>Roseomonas</taxon>
    </lineage>
</organism>
<accession>A0ABT1XC89</accession>
<dbReference type="Gene3D" id="3.90.76.10">
    <property type="entry name" value="Dipeptide-binding Protein, Domain 1"/>
    <property type="match status" value="1"/>
</dbReference>
<keyword evidence="4 5" id="KW-0732">Signal</keyword>
<dbReference type="Proteomes" id="UP001524642">
    <property type="component" value="Unassembled WGS sequence"/>
</dbReference>
<comment type="caution">
    <text evidence="7">The sequence shown here is derived from an EMBL/GenBank/DDBJ whole genome shotgun (WGS) entry which is preliminary data.</text>
</comment>
<dbReference type="RefSeq" id="WP_257718676.1">
    <property type="nucleotide sequence ID" value="NZ_JANJOU010000028.1"/>
</dbReference>
<evidence type="ECO:0000256" key="2">
    <source>
        <dbReference type="ARBA" id="ARBA00005695"/>
    </source>
</evidence>
<feature type="chain" id="PRO_5046979166" evidence="5">
    <location>
        <begin position="22"/>
        <end position="521"/>
    </location>
</feature>
<feature type="domain" description="Solute-binding protein family 5" evidence="6">
    <location>
        <begin position="64"/>
        <end position="433"/>
    </location>
</feature>
<dbReference type="InterPro" id="IPR039424">
    <property type="entry name" value="SBP_5"/>
</dbReference>
<evidence type="ECO:0000259" key="6">
    <source>
        <dbReference type="Pfam" id="PF00496"/>
    </source>
</evidence>
<dbReference type="Pfam" id="PF00496">
    <property type="entry name" value="SBP_bac_5"/>
    <property type="match status" value="1"/>
</dbReference>
<dbReference type="InterPro" id="IPR030678">
    <property type="entry name" value="Peptide/Ni-bd"/>
</dbReference>
<dbReference type="SUPFAM" id="SSF53850">
    <property type="entry name" value="Periplasmic binding protein-like II"/>
    <property type="match status" value="1"/>
</dbReference>